<keyword evidence="3" id="KW-1185">Reference proteome</keyword>
<dbReference type="RefSeq" id="WP_255034757.1">
    <property type="nucleotide sequence ID" value="NZ_CP101414.1"/>
</dbReference>
<accession>A0ABT5GBG4</accession>
<dbReference type="InterPro" id="IPR007393">
    <property type="entry name" value="YlxR_dom"/>
</dbReference>
<dbReference type="EMBL" id="JAJHZM010000002">
    <property type="protein sequence ID" value="MDC4181731.1"/>
    <property type="molecule type" value="Genomic_DNA"/>
</dbReference>
<dbReference type="SUPFAM" id="SSF64376">
    <property type="entry name" value="YlxR-like"/>
    <property type="match status" value="1"/>
</dbReference>
<protein>
    <submittedName>
        <fullName evidence="2">DUF448 domain-containing protein</fullName>
    </submittedName>
</protein>
<reference evidence="2" key="1">
    <citation type="submission" date="2021-11" db="EMBL/GenBank/DDBJ databases">
        <title>Description of Mycoplasma bradburyaesp. nov.from sea birds: a tribute to a great mycoplasmologist.</title>
        <authorList>
            <person name="Ramirez A.S."/>
            <person name="Poveda C."/>
            <person name="Suarez-Perez A."/>
            <person name="Rosales R.S."/>
            <person name="Dijkman R."/>
            <person name="Feberwee A."/>
            <person name="Spergser J."/>
            <person name="Szostak M.P."/>
            <person name="Ressel L."/>
            <person name="Calabuig P."/>
            <person name="Catania S."/>
            <person name="Gobbo F."/>
            <person name="Timofte D."/>
            <person name="Poveda J.B."/>
        </authorList>
    </citation>
    <scope>NUCLEOTIDE SEQUENCE [LARGE SCALE GENOMIC DNA]</scope>
    <source>
        <strain evidence="2">T158</strain>
    </source>
</reference>
<dbReference type="InterPro" id="IPR035931">
    <property type="entry name" value="YlxR-like_sf"/>
</dbReference>
<dbReference type="Gene3D" id="3.30.1230.10">
    <property type="entry name" value="YlxR-like"/>
    <property type="match status" value="1"/>
</dbReference>
<comment type="caution">
    <text evidence="2">The sequence shown here is derived from an EMBL/GenBank/DDBJ whole genome shotgun (WGS) entry which is preliminary data.</text>
</comment>
<evidence type="ECO:0000313" key="3">
    <source>
        <dbReference type="Proteomes" id="UP001220940"/>
    </source>
</evidence>
<organism evidence="2 3">
    <name type="scientific">Mycoplasma bradburyae</name>
    <dbReference type="NCBI Taxonomy" id="2963128"/>
    <lineage>
        <taxon>Bacteria</taxon>
        <taxon>Bacillati</taxon>
        <taxon>Mycoplasmatota</taxon>
        <taxon>Mollicutes</taxon>
        <taxon>Mycoplasmataceae</taxon>
        <taxon>Mycoplasma</taxon>
    </lineage>
</organism>
<feature type="domain" description="YlxR" evidence="1">
    <location>
        <begin position="7"/>
        <end position="78"/>
    </location>
</feature>
<dbReference type="Proteomes" id="UP001220940">
    <property type="component" value="Unassembled WGS sequence"/>
</dbReference>
<proteinExistence type="predicted"/>
<gene>
    <name evidence="2" type="ORF">LNO68_00830</name>
</gene>
<evidence type="ECO:0000259" key="1">
    <source>
        <dbReference type="Pfam" id="PF04296"/>
    </source>
</evidence>
<dbReference type="Pfam" id="PF04296">
    <property type="entry name" value="YlxR"/>
    <property type="match status" value="1"/>
</dbReference>
<name>A0ABT5GBG4_9MOLU</name>
<sequence length="89" mass="10715">MKNISLRLDLISKKQFPKNQLFRIVFYNNQLIIDQENKIKARGVYFKKDNEFKIDKKIKALIQRSFKTKVSEEQFENLSTALEKRGQYE</sequence>
<evidence type="ECO:0000313" key="2">
    <source>
        <dbReference type="EMBL" id="MDC4181731.1"/>
    </source>
</evidence>